<organism evidence="2 3">
    <name type="scientific">Vibrio ishigakensis</name>
    <dbReference type="NCBI Taxonomy" id="1481914"/>
    <lineage>
        <taxon>Bacteria</taxon>
        <taxon>Pseudomonadati</taxon>
        <taxon>Pseudomonadota</taxon>
        <taxon>Gammaproteobacteria</taxon>
        <taxon>Vibrionales</taxon>
        <taxon>Vibrionaceae</taxon>
        <taxon>Vibrio</taxon>
    </lineage>
</organism>
<dbReference type="Gene3D" id="1.10.530.10">
    <property type="match status" value="1"/>
</dbReference>
<dbReference type="InterPro" id="IPR002901">
    <property type="entry name" value="MGlyc_endo_b_GlcNAc-like_dom"/>
</dbReference>
<dbReference type="Pfam" id="PF01832">
    <property type="entry name" value="Glucosaminidase"/>
    <property type="match status" value="1"/>
</dbReference>
<dbReference type="InterPro" id="IPR053195">
    <property type="entry name" value="Bax-like"/>
</dbReference>
<evidence type="ECO:0000259" key="1">
    <source>
        <dbReference type="SMART" id="SM00047"/>
    </source>
</evidence>
<accession>A0A0B8P099</accession>
<dbReference type="EMBL" id="BBRZ01000028">
    <property type="protein sequence ID" value="GAM56374.1"/>
    <property type="molecule type" value="Genomic_DNA"/>
</dbReference>
<feature type="domain" description="Mannosyl-glycoprotein endo-beta-N-acetylglucosamidase-like" evidence="1">
    <location>
        <begin position="93"/>
        <end position="230"/>
    </location>
</feature>
<protein>
    <submittedName>
        <fullName evidence="2">Putative bax protein</fullName>
    </submittedName>
</protein>
<name>A0A0B8P099_9VIBR</name>
<proteinExistence type="predicted"/>
<comment type="caution">
    <text evidence="2">The sequence shown here is derived from an EMBL/GenBank/DDBJ whole genome shotgun (WGS) entry which is preliminary data.</text>
</comment>
<gene>
    <name evidence="2" type="ORF">JCM19231_1031</name>
</gene>
<dbReference type="AlphaFoldDB" id="A0A0B8P099"/>
<dbReference type="Proteomes" id="UP000031671">
    <property type="component" value="Unassembled WGS sequence"/>
</dbReference>
<dbReference type="PROSITE" id="PS51257">
    <property type="entry name" value="PROKAR_LIPOPROTEIN"/>
    <property type="match status" value="1"/>
</dbReference>
<evidence type="ECO:0000313" key="3">
    <source>
        <dbReference type="Proteomes" id="UP000031671"/>
    </source>
</evidence>
<reference evidence="2 3" key="2">
    <citation type="submission" date="2015-01" db="EMBL/GenBank/DDBJ databases">
        <authorList>
            <consortium name="NBRP consortium"/>
            <person name="Sawabe T."/>
            <person name="Meirelles P."/>
            <person name="Feng G."/>
            <person name="Sayaka M."/>
            <person name="Hattori M."/>
            <person name="Ohkuma M."/>
        </authorList>
    </citation>
    <scope>NUCLEOTIDE SEQUENCE [LARGE SCALE GENOMIC DNA]</scope>
    <source>
        <strain evidence="3">JCM 19231</strain>
    </source>
</reference>
<keyword evidence="3" id="KW-1185">Reference proteome</keyword>
<dbReference type="SMART" id="SM00047">
    <property type="entry name" value="LYZ2"/>
    <property type="match status" value="1"/>
</dbReference>
<dbReference type="PANTHER" id="PTHR40572:SF1">
    <property type="entry name" value="PROTEIN BAX"/>
    <property type="match status" value="1"/>
</dbReference>
<dbReference type="GO" id="GO:0004040">
    <property type="term" value="F:amidase activity"/>
    <property type="evidence" value="ECO:0007669"/>
    <property type="project" value="InterPro"/>
</dbReference>
<reference evidence="2 3" key="1">
    <citation type="submission" date="2015-01" db="EMBL/GenBank/DDBJ databases">
        <title>Vibrio sp. C1 JCM 19231 whole genome shotgun sequence.</title>
        <authorList>
            <person name="Sawabe T."/>
            <person name="Meirelles P."/>
            <person name="Feng G."/>
            <person name="Sayaka M."/>
            <person name="Hattori M."/>
            <person name="Ohkuma M."/>
        </authorList>
    </citation>
    <scope>NUCLEOTIDE SEQUENCE [LARGE SCALE GENOMIC DNA]</scope>
    <source>
        <strain evidence="3">JCM 19231</strain>
    </source>
</reference>
<evidence type="ECO:0000313" key="2">
    <source>
        <dbReference type="EMBL" id="GAM56374.1"/>
    </source>
</evidence>
<dbReference type="RefSeq" id="WP_261835342.1">
    <property type="nucleotide sequence ID" value="NZ_AP024881.1"/>
</dbReference>
<dbReference type="PANTHER" id="PTHR40572">
    <property type="entry name" value="PROTEIN BAX"/>
    <property type="match status" value="1"/>
</dbReference>
<sequence length="247" mass="28168">MKSITNKKPLFIALGLATLLAGCGVQDKTETPDFNSYTDVNQKKEAFFDYIRPHVEHQNQLISEQRKELLDIAKDFKGDELTGSDLDDVSDIAKQYRYEPKQFGPKELKELLSRVDTIPENLVLIQAANESGWGTSRFAREANNFFGEWCFSKGCGVVPNQRAAGKTHEVAKFDNVEGSVASYVKNLNTNTAYAHFRELRADYRTKHQEPTAEQLIHGLDNYSERGDEYIRDILAMLRHNQKFLKQS</sequence>